<dbReference type="Proteomes" id="UP000192468">
    <property type="component" value="Unassembled WGS sequence"/>
</dbReference>
<protein>
    <submittedName>
        <fullName evidence="6">Glutamate synthase (NADH) small subunit</fullName>
    </submittedName>
</protein>
<evidence type="ECO:0000259" key="5">
    <source>
        <dbReference type="PROSITE" id="PS51379"/>
    </source>
</evidence>
<sequence length="478" mass="52949">MGKVTGFKEYKREVAKNRPIKERIKDYKEIHIPMEEEKIKIQGARCMDCGTPFCSWGCPLGNLMPDFNDMAYKGDFEKAYKRLTLTSNFPEFTGRVCPALCEGSCTLGANSDAVSIKEVELGIIERAFNENWIKPELPKVRTGKNIAVVGSGPSGLAAAAELNSVGHNVTVFERHDKIGGLLRYGIPDFKLDKSIIDRRINVMEKEGIEFKVNTNVGFDYESKELLKNFDAVVLCGGSTVPRDLPIEGRALKGIYFAVDFLSYINRKVAGIDVSKEAIDVKGKNVLVIGGGDTGSDCIGTSIREGAANVYQYEIMPKPPTERDETMPWPLFPRTLKTTTSHEEGAIREWCIETKKFLGEDGKVTGIEAVKVQWKKDENGRMTKVDVEKSQTTQKIDIVLIAMGFVHPEHKGIVEDLNLKLDNRGNVAADEAYMTSVNGVFSAGDMRKGQSLVVWAMHEGRSVAKAVDKYLMGETSLRG</sequence>
<name>A0A1W1XC71_9CLOT</name>
<dbReference type="GO" id="GO:0016639">
    <property type="term" value="F:oxidoreductase activity, acting on the CH-NH2 group of donors, NAD or NADP as acceptor"/>
    <property type="evidence" value="ECO:0007669"/>
    <property type="project" value="InterPro"/>
</dbReference>
<evidence type="ECO:0000256" key="4">
    <source>
        <dbReference type="ARBA" id="ARBA00029440"/>
    </source>
</evidence>
<keyword evidence="7" id="KW-1185">Reference proteome</keyword>
<dbReference type="InterPro" id="IPR023753">
    <property type="entry name" value="FAD/NAD-binding_dom"/>
</dbReference>
<dbReference type="CDD" id="cd01653">
    <property type="entry name" value="GATase1"/>
    <property type="match status" value="1"/>
</dbReference>
<reference evidence="6 7" key="1">
    <citation type="submission" date="2017-04" db="EMBL/GenBank/DDBJ databases">
        <authorList>
            <person name="Afonso C.L."/>
            <person name="Miller P.J."/>
            <person name="Scott M.A."/>
            <person name="Spackman E."/>
            <person name="Goraichik I."/>
            <person name="Dimitrov K.M."/>
            <person name="Suarez D.L."/>
            <person name="Swayne D.E."/>
        </authorList>
    </citation>
    <scope>NUCLEOTIDE SEQUENCE [LARGE SCALE GENOMIC DNA]</scope>
    <source>
        <strain evidence="6 7">DSM 12555</strain>
    </source>
</reference>
<dbReference type="PRINTS" id="PR00419">
    <property type="entry name" value="ADXRDTASE"/>
</dbReference>
<comment type="pathway">
    <text evidence="4">Amino-acid biosynthesis.</text>
</comment>
<dbReference type="EMBL" id="FWXH01000003">
    <property type="protein sequence ID" value="SMC21473.1"/>
    <property type="molecule type" value="Genomic_DNA"/>
</dbReference>
<keyword evidence="1" id="KW-0028">Amino-acid biosynthesis</keyword>
<evidence type="ECO:0000256" key="1">
    <source>
        <dbReference type="ARBA" id="ARBA00022605"/>
    </source>
</evidence>
<dbReference type="InterPro" id="IPR006005">
    <property type="entry name" value="Glut_synth_ssu1"/>
</dbReference>
<dbReference type="InterPro" id="IPR051394">
    <property type="entry name" value="Glutamate_Synthase"/>
</dbReference>
<evidence type="ECO:0000256" key="3">
    <source>
        <dbReference type="ARBA" id="ARBA00023164"/>
    </source>
</evidence>
<dbReference type="NCBIfam" id="TIGR01317">
    <property type="entry name" value="GOGAT_sm_gam"/>
    <property type="match status" value="1"/>
</dbReference>
<dbReference type="OrthoDB" id="9803192at2"/>
<dbReference type="PANTHER" id="PTHR43100">
    <property type="entry name" value="GLUTAMATE SYNTHASE [NADPH] SMALL CHAIN"/>
    <property type="match status" value="1"/>
</dbReference>
<dbReference type="SUPFAM" id="SSF46548">
    <property type="entry name" value="alpha-helical ferredoxin"/>
    <property type="match status" value="1"/>
</dbReference>
<evidence type="ECO:0000313" key="6">
    <source>
        <dbReference type="EMBL" id="SMC21473.1"/>
    </source>
</evidence>
<dbReference type="InterPro" id="IPR036188">
    <property type="entry name" value="FAD/NAD-bd_sf"/>
</dbReference>
<accession>A0A1W1XC71</accession>
<dbReference type="Pfam" id="PF07992">
    <property type="entry name" value="Pyr_redox_2"/>
    <property type="match status" value="1"/>
</dbReference>
<dbReference type="STRING" id="1121291.SAMN02745134_01307"/>
<dbReference type="Gene3D" id="3.50.50.60">
    <property type="entry name" value="FAD/NAD(P)-binding domain"/>
    <property type="match status" value="1"/>
</dbReference>
<dbReference type="PANTHER" id="PTHR43100:SF1">
    <property type="entry name" value="GLUTAMATE SYNTHASE [NADPH] SMALL CHAIN"/>
    <property type="match status" value="1"/>
</dbReference>
<evidence type="ECO:0000256" key="2">
    <source>
        <dbReference type="ARBA" id="ARBA00023002"/>
    </source>
</evidence>
<dbReference type="Pfam" id="PF14691">
    <property type="entry name" value="Fer4_20"/>
    <property type="match status" value="1"/>
</dbReference>
<dbReference type="RefSeq" id="WP_084114804.1">
    <property type="nucleotide sequence ID" value="NZ_FWXH01000003.1"/>
</dbReference>
<dbReference type="SUPFAM" id="SSF51971">
    <property type="entry name" value="Nucleotide-binding domain"/>
    <property type="match status" value="2"/>
</dbReference>
<dbReference type="Pfam" id="PF13450">
    <property type="entry name" value="NAD_binding_8"/>
    <property type="match status" value="1"/>
</dbReference>
<keyword evidence="2" id="KW-0560">Oxidoreductase</keyword>
<feature type="domain" description="4Fe-4S ferredoxin-type" evidence="5">
    <location>
        <begin position="37"/>
        <end position="68"/>
    </location>
</feature>
<dbReference type="GO" id="GO:0006537">
    <property type="term" value="P:glutamate biosynthetic process"/>
    <property type="evidence" value="ECO:0007669"/>
    <property type="project" value="UniProtKB-KW"/>
</dbReference>
<dbReference type="InterPro" id="IPR017896">
    <property type="entry name" value="4Fe4S_Fe-S-bd"/>
</dbReference>
<dbReference type="GO" id="GO:0051536">
    <property type="term" value="F:iron-sulfur cluster binding"/>
    <property type="evidence" value="ECO:0007669"/>
    <property type="project" value="InterPro"/>
</dbReference>
<dbReference type="PROSITE" id="PS51379">
    <property type="entry name" value="4FE4S_FER_2"/>
    <property type="match status" value="1"/>
</dbReference>
<gene>
    <name evidence="6" type="ORF">SAMN02745134_01307</name>
</gene>
<keyword evidence="3" id="KW-0314">Glutamate biosynthesis</keyword>
<evidence type="ECO:0000313" key="7">
    <source>
        <dbReference type="Proteomes" id="UP000192468"/>
    </source>
</evidence>
<dbReference type="InterPro" id="IPR028261">
    <property type="entry name" value="DPD_II"/>
</dbReference>
<proteinExistence type="predicted"/>
<dbReference type="AlphaFoldDB" id="A0A1W1XC71"/>
<dbReference type="Gene3D" id="3.40.50.720">
    <property type="entry name" value="NAD(P)-binding Rossmann-like Domain"/>
    <property type="match status" value="1"/>
</dbReference>
<organism evidence="6 7">
    <name type="scientific">Clostridium acidisoli DSM 12555</name>
    <dbReference type="NCBI Taxonomy" id="1121291"/>
    <lineage>
        <taxon>Bacteria</taxon>
        <taxon>Bacillati</taxon>
        <taxon>Bacillota</taxon>
        <taxon>Clostridia</taxon>
        <taxon>Eubacteriales</taxon>
        <taxon>Clostridiaceae</taxon>
        <taxon>Clostridium</taxon>
    </lineage>
</organism>
<dbReference type="InterPro" id="IPR009051">
    <property type="entry name" value="Helical_ferredxn"/>
</dbReference>
<dbReference type="Gene3D" id="1.10.1060.10">
    <property type="entry name" value="Alpha-helical ferredoxin"/>
    <property type="match status" value="1"/>
</dbReference>